<evidence type="ECO:0000313" key="3">
    <source>
        <dbReference type="Proteomes" id="UP000564704"/>
    </source>
</evidence>
<proteinExistence type="predicted"/>
<feature type="transmembrane region" description="Helical" evidence="1">
    <location>
        <begin position="155"/>
        <end position="177"/>
    </location>
</feature>
<dbReference type="InterPro" id="IPR036927">
    <property type="entry name" value="Cyt_c_oxase-like_su1_sf"/>
</dbReference>
<evidence type="ECO:0000256" key="1">
    <source>
        <dbReference type="SAM" id="Phobius"/>
    </source>
</evidence>
<comment type="caution">
    <text evidence="2">The sequence shown here is derived from an EMBL/GenBank/DDBJ whole genome shotgun (WGS) entry which is preliminary data.</text>
</comment>
<feature type="transmembrane region" description="Helical" evidence="1">
    <location>
        <begin position="113"/>
        <end position="135"/>
    </location>
</feature>
<reference evidence="2 3" key="1">
    <citation type="submission" date="2019-05" db="EMBL/GenBank/DDBJ databases">
        <title>Roseovarius bejariae sp. nov., a moderately halophylic bacterium isolated from a saline soil in Rambla Salada (Murcia).</title>
        <authorList>
            <person name="Castro D.J."/>
            <person name="Gomez-Altuve A."/>
            <person name="Reina J.C."/>
            <person name="Rodriguez M."/>
            <person name="Sampedro I."/>
            <person name="Llamas I."/>
            <person name="Martinez-Checa F."/>
        </authorList>
    </citation>
    <scope>NUCLEOTIDE SEQUENCE [LARGE SCALE GENOMIC DNA]</scope>
    <source>
        <strain evidence="2 3">A21</strain>
    </source>
</reference>
<name>A0A844CWX4_9RHOB</name>
<dbReference type="AlphaFoldDB" id="A0A844CWX4"/>
<feature type="transmembrane region" description="Helical" evidence="1">
    <location>
        <begin position="87"/>
        <end position="106"/>
    </location>
</feature>
<dbReference type="Proteomes" id="UP000564704">
    <property type="component" value="Unassembled WGS sequence"/>
</dbReference>
<sequence>MSPYTLTAIVVFATAALMHARGARPPWLFGLAGLGFLAADVTMDLIPALLDENPQPLRITSTTRNGRLHDTYYVASQLNFARPVGTLLLAVTAFLALQQILGAMYLPRLTRWLFWPFAGGLALTPIVQTLTLGQIPRRYTEVADRFSAAHTLEVTLAYITYAAGGLLLALFLGSLLWRLKTALHRAK</sequence>
<organism evidence="2 3">
    <name type="scientific">Roseovarius bejariae</name>
    <dbReference type="NCBI Taxonomy" id="2576383"/>
    <lineage>
        <taxon>Bacteria</taxon>
        <taxon>Pseudomonadati</taxon>
        <taxon>Pseudomonadota</taxon>
        <taxon>Alphaproteobacteria</taxon>
        <taxon>Rhodobacterales</taxon>
        <taxon>Roseobacteraceae</taxon>
        <taxon>Roseovarius</taxon>
    </lineage>
</organism>
<dbReference type="EMBL" id="SZWE01000002">
    <property type="protein sequence ID" value="MRU16599.1"/>
    <property type="molecule type" value="Genomic_DNA"/>
</dbReference>
<gene>
    <name evidence="2" type="ORF">FDP25_14245</name>
</gene>
<keyword evidence="3" id="KW-1185">Reference proteome</keyword>
<accession>A0A844CWX4</accession>
<dbReference type="Gene3D" id="1.20.210.10">
    <property type="entry name" value="Cytochrome c oxidase-like, subunit I domain"/>
    <property type="match status" value="1"/>
</dbReference>
<dbReference type="RefSeq" id="WP_154153735.1">
    <property type="nucleotide sequence ID" value="NZ_SZWE01000002.1"/>
</dbReference>
<keyword evidence="1" id="KW-1133">Transmembrane helix</keyword>
<keyword evidence="1" id="KW-0812">Transmembrane</keyword>
<evidence type="ECO:0000313" key="2">
    <source>
        <dbReference type="EMBL" id="MRU16599.1"/>
    </source>
</evidence>
<keyword evidence="1" id="KW-0472">Membrane</keyword>
<protein>
    <submittedName>
        <fullName evidence="2">Uncharacterized protein</fullName>
    </submittedName>
</protein>